<accession>A0A118JWX2</accession>
<sequence length="117" mass="13742">MTVEDMDIVVRAHLHGWKMIFLNDVVVLEKDLAHQDYKLEAQDLKDYQDGDRINSKAFESSSLSGYDLWRMCCKCQKNFAKTLRKLYNVDPNDYMFWDEDLRELSSPGKMATFSTCE</sequence>
<dbReference type="STRING" id="59895.A0A118JWX2"/>
<proteinExistence type="predicted"/>
<reference evidence="1 2" key="1">
    <citation type="journal article" date="2016" name="Sci. Rep.">
        <title>The genome sequence of the outbreeding globe artichoke constructed de novo incorporating a phase-aware low-pass sequencing strategy of F1 progeny.</title>
        <authorList>
            <person name="Scaglione D."/>
            <person name="Reyes-Chin-Wo S."/>
            <person name="Acquadro A."/>
            <person name="Froenicke L."/>
            <person name="Portis E."/>
            <person name="Beitel C."/>
            <person name="Tirone M."/>
            <person name="Mauro R."/>
            <person name="Lo Monaco A."/>
            <person name="Mauromicale G."/>
            <person name="Faccioli P."/>
            <person name="Cattivelli L."/>
            <person name="Rieseberg L."/>
            <person name="Michelmore R."/>
            <person name="Lanteri S."/>
        </authorList>
    </citation>
    <scope>NUCLEOTIDE SEQUENCE [LARGE SCALE GENOMIC DNA]</scope>
    <source>
        <strain evidence="1">2C</strain>
    </source>
</reference>
<dbReference type="Proteomes" id="UP000243975">
    <property type="component" value="Unassembled WGS sequence"/>
</dbReference>
<keyword evidence="2" id="KW-1185">Reference proteome</keyword>
<evidence type="ECO:0000313" key="1">
    <source>
        <dbReference type="EMBL" id="KVH96592.1"/>
    </source>
</evidence>
<protein>
    <submittedName>
        <fullName evidence="1">Uncharacterized protein</fullName>
    </submittedName>
</protein>
<organism evidence="1 2">
    <name type="scientific">Cynara cardunculus var. scolymus</name>
    <name type="common">Globe artichoke</name>
    <name type="synonym">Cynara scolymus</name>
    <dbReference type="NCBI Taxonomy" id="59895"/>
    <lineage>
        <taxon>Eukaryota</taxon>
        <taxon>Viridiplantae</taxon>
        <taxon>Streptophyta</taxon>
        <taxon>Embryophyta</taxon>
        <taxon>Tracheophyta</taxon>
        <taxon>Spermatophyta</taxon>
        <taxon>Magnoliopsida</taxon>
        <taxon>eudicotyledons</taxon>
        <taxon>Gunneridae</taxon>
        <taxon>Pentapetalae</taxon>
        <taxon>asterids</taxon>
        <taxon>campanulids</taxon>
        <taxon>Asterales</taxon>
        <taxon>Asteraceae</taxon>
        <taxon>Carduoideae</taxon>
        <taxon>Cardueae</taxon>
        <taxon>Carduinae</taxon>
        <taxon>Cynara</taxon>
    </lineage>
</organism>
<dbReference type="Gramene" id="KVH96592">
    <property type="protein sequence ID" value="KVH96592"/>
    <property type="gene ID" value="Ccrd_001339"/>
</dbReference>
<evidence type="ECO:0000313" key="2">
    <source>
        <dbReference type="Proteomes" id="UP000243975"/>
    </source>
</evidence>
<dbReference type="AlphaFoldDB" id="A0A118JWX2"/>
<comment type="caution">
    <text evidence="1">The sequence shown here is derived from an EMBL/GenBank/DDBJ whole genome shotgun (WGS) entry which is preliminary data.</text>
</comment>
<dbReference type="EMBL" id="LEKV01004268">
    <property type="protein sequence ID" value="KVH96592.1"/>
    <property type="molecule type" value="Genomic_DNA"/>
</dbReference>
<name>A0A118JWX2_CYNCS</name>
<gene>
    <name evidence="1" type="ORF">Ccrd_001339</name>
</gene>